<sequence length="193" mass="20699">MRILGINGSPNPDGNTVVLLNKALEAANKEGVETKLIHVNKALSELKVPFCRQCSSPCSKACYEGTLLEDYYKLLAEADGIIIGSPVYFGTVTAQLKAFWDMTRDLRTNKALLNKIGATITVGASRYGGQETTVSTLQDMMLIQGMIIVGDGSEDTDAGHQGACGQKPTISDEAAHDRASILGKRVARLIKKV</sequence>
<evidence type="ECO:0000259" key="3">
    <source>
        <dbReference type="Pfam" id="PF03358"/>
    </source>
</evidence>
<dbReference type="RefSeq" id="WP_134117095.1">
    <property type="nucleotide sequence ID" value="NZ_SOEG01000016.1"/>
</dbReference>
<protein>
    <submittedName>
        <fullName evidence="4">Multimeric flavodoxin WrbA</fullName>
    </submittedName>
</protein>
<comment type="caution">
    <text evidence="4">The sequence shown here is derived from an EMBL/GenBank/DDBJ whole genome shotgun (WGS) entry which is preliminary data.</text>
</comment>
<dbReference type="InterPro" id="IPR051796">
    <property type="entry name" value="ISF_SsuE-like"/>
</dbReference>
<dbReference type="PANTHER" id="PTHR43278:SF1">
    <property type="entry name" value="IRON-SULFUR FLAVOPROTEIN MJ1083"/>
    <property type="match status" value="1"/>
</dbReference>
<keyword evidence="5" id="KW-1185">Reference proteome</keyword>
<keyword evidence="2" id="KW-0288">FMN</keyword>
<dbReference type="SUPFAM" id="SSF52218">
    <property type="entry name" value="Flavoproteins"/>
    <property type="match status" value="1"/>
</dbReference>
<dbReference type="EMBL" id="SOEG01000016">
    <property type="protein sequence ID" value="TDX51051.1"/>
    <property type="molecule type" value="Genomic_DNA"/>
</dbReference>
<dbReference type="InterPro" id="IPR005025">
    <property type="entry name" value="FMN_Rdtase-like_dom"/>
</dbReference>
<reference evidence="4 5" key="1">
    <citation type="submission" date="2019-03" db="EMBL/GenBank/DDBJ databases">
        <title>Subsurface microbial communities from deep shales in Ohio and West Virginia, USA.</title>
        <authorList>
            <person name="Wrighton K."/>
        </authorList>
    </citation>
    <scope>NUCLEOTIDE SEQUENCE [LARGE SCALE GENOMIC DNA]</scope>
    <source>
        <strain evidence="4 5">MSL 6dP</strain>
    </source>
</reference>
<organism evidence="4 5">
    <name type="scientific">Orenia marismortui</name>
    <dbReference type="NCBI Taxonomy" id="46469"/>
    <lineage>
        <taxon>Bacteria</taxon>
        <taxon>Bacillati</taxon>
        <taxon>Bacillota</taxon>
        <taxon>Clostridia</taxon>
        <taxon>Halanaerobiales</taxon>
        <taxon>Halobacteroidaceae</taxon>
        <taxon>Orenia</taxon>
    </lineage>
</organism>
<evidence type="ECO:0000256" key="1">
    <source>
        <dbReference type="ARBA" id="ARBA00022630"/>
    </source>
</evidence>
<dbReference type="PANTHER" id="PTHR43278">
    <property type="entry name" value="NAD(P)H-DEPENDENT FMN-CONTAINING OXIDOREDUCTASE YWQN-RELATED"/>
    <property type="match status" value="1"/>
</dbReference>
<dbReference type="Gene3D" id="3.40.50.360">
    <property type="match status" value="1"/>
</dbReference>
<dbReference type="Proteomes" id="UP000295832">
    <property type="component" value="Unassembled WGS sequence"/>
</dbReference>
<evidence type="ECO:0000313" key="5">
    <source>
        <dbReference type="Proteomes" id="UP000295832"/>
    </source>
</evidence>
<proteinExistence type="predicted"/>
<evidence type="ECO:0000256" key="2">
    <source>
        <dbReference type="ARBA" id="ARBA00022643"/>
    </source>
</evidence>
<feature type="domain" description="NADPH-dependent FMN reductase-like" evidence="3">
    <location>
        <begin position="1"/>
        <end position="152"/>
    </location>
</feature>
<accession>A0A4R8H014</accession>
<dbReference type="Pfam" id="PF03358">
    <property type="entry name" value="FMN_red"/>
    <property type="match status" value="1"/>
</dbReference>
<evidence type="ECO:0000313" key="4">
    <source>
        <dbReference type="EMBL" id="TDX51051.1"/>
    </source>
</evidence>
<name>A0A4R8H014_9FIRM</name>
<dbReference type="InterPro" id="IPR029039">
    <property type="entry name" value="Flavoprotein-like_sf"/>
</dbReference>
<dbReference type="GO" id="GO:0016491">
    <property type="term" value="F:oxidoreductase activity"/>
    <property type="evidence" value="ECO:0007669"/>
    <property type="project" value="InterPro"/>
</dbReference>
<keyword evidence="1" id="KW-0285">Flavoprotein</keyword>
<dbReference type="STRING" id="926561.GCA_000379025_00568"/>
<gene>
    <name evidence="4" type="ORF">C7959_11628</name>
</gene>
<dbReference type="AlphaFoldDB" id="A0A4R8H014"/>